<comment type="caution">
    <text evidence="1">The sequence shown here is derived from an EMBL/GenBank/DDBJ whole genome shotgun (WGS) entry which is preliminary data.</text>
</comment>
<dbReference type="EMBL" id="LQYT01000113">
    <property type="protein sequence ID" value="KYD11197.1"/>
    <property type="molecule type" value="Genomic_DNA"/>
</dbReference>
<dbReference type="AlphaFoldDB" id="A0A150LFU3"/>
<reference evidence="1 2" key="1">
    <citation type="submission" date="2016-01" db="EMBL/GenBank/DDBJ databases">
        <title>Draft Genome Sequences of Seven Thermophilic Sporeformers Isolated from Foods.</title>
        <authorList>
            <person name="Berendsen E.M."/>
            <person name="Wells-Bennik M.H."/>
            <person name="Krawcyk A.O."/>
            <person name="De Jong A."/>
            <person name="Holsappel S."/>
            <person name="Eijlander R.T."/>
            <person name="Kuipers O.P."/>
        </authorList>
    </citation>
    <scope>NUCLEOTIDE SEQUENCE [LARGE SCALE GENOMIC DNA]</scope>
    <source>
        <strain evidence="1 2">B4135</strain>
    </source>
</reference>
<sequence length="61" mass="6590">MIRFSCVCKILLPVQGTQPSGKGTALRPFPFAPILGLPHIFRLPAKVCYNSGSKTLRFSAG</sequence>
<evidence type="ECO:0000313" key="2">
    <source>
        <dbReference type="Proteomes" id="UP000075683"/>
    </source>
</evidence>
<dbReference type="Proteomes" id="UP000075683">
    <property type="component" value="Unassembled WGS sequence"/>
</dbReference>
<name>A0A150LFU3_9BACI</name>
<protein>
    <submittedName>
        <fullName evidence="1">Uncharacterized protein</fullName>
    </submittedName>
</protein>
<organism evidence="1 2">
    <name type="scientific">Caldibacillus debilis</name>
    <dbReference type="NCBI Taxonomy" id="301148"/>
    <lineage>
        <taxon>Bacteria</taxon>
        <taxon>Bacillati</taxon>
        <taxon>Bacillota</taxon>
        <taxon>Bacilli</taxon>
        <taxon>Bacillales</taxon>
        <taxon>Bacillaceae</taxon>
        <taxon>Caldibacillus</taxon>
    </lineage>
</organism>
<evidence type="ECO:0000313" key="1">
    <source>
        <dbReference type="EMBL" id="KYD11197.1"/>
    </source>
</evidence>
<accession>A0A150LFU3</accession>
<proteinExistence type="predicted"/>
<gene>
    <name evidence="1" type="ORF">B4135_3312</name>
</gene>
<dbReference type="STRING" id="301148.B4135_3312"/>